<protein>
    <submittedName>
        <fullName evidence="1">Uncharacterized protein</fullName>
    </submittedName>
</protein>
<dbReference type="Proteomes" id="UP001283361">
    <property type="component" value="Unassembled WGS sequence"/>
</dbReference>
<organism evidence="1 2">
    <name type="scientific">Elysia crispata</name>
    <name type="common">lettuce slug</name>
    <dbReference type="NCBI Taxonomy" id="231223"/>
    <lineage>
        <taxon>Eukaryota</taxon>
        <taxon>Metazoa</taxon>
        <taxon>Spiralia</taxon>
        <taxon>Lophotrochozoa</taxon>
        <taxon>Mollusca</taxon>
        <taxon>Gastropoda</taxon>
        <taxon>Heterobranchia</taxon>
        <taxon>Euthyneura</taxon>
        <taxon>Panpulmonata</taxon>
        <taxon>Sacoglossa</taxon>
        <taxon>Placobranchoidea</taxon>
        <taxon>Plakobranchidae</taxon>
        <taxon>Elysia</taxon>
    </lineage>
</organism>
<sequence>MASKFPGFNNNRKAPGTSYVLTPAMKDQIIDDYNQSNLSERRSPYVINGVPISKRTNGCCVQDPWICRSDVIFYNGKAYDQKPYIKARLITRPGNVMYMEGKLTPPWNPGKSPCKYGPPTYKDKKPMTMGFNDNQFGKALNPCCTTSIYGDNVPPYVNIRSSELAYTEAGLPFGETIGYFRFKPEKVCDDGQPAITRLSQCCYCEEGRYNPAEYVQDECPTSTWCC</sequence>
<proteinExistence type="predicted"/>
<accession>A0AAE1DDX0</accession>
<comment type="caution">
    <text evidence="1">The sequence shown here is derived from an EMBL/GenBank/DDBJ whole genome shotgun (WGS) entry which is preliminary data.</text>
</comment>
<dbReference type="AlphaFoldDB" id="A0AAE1DDX0"/>
<evidence type="ECO:0000313" key="1">
    <source>
        <dbReference type="EMBL" id="KAK3765838.1"/>
    </source>
</evidence>
<reference evidence="1" key="1">
    <citation type="journal article" date="2023" name="G3 (Bethesda)">
        <title>A reference genome for the long-term kleptoplast-retaining sea slug Elysia crispata morphotype clarki.</title>
        <authorList>
            <person name="Eastman K.E."/>
            <person name="Pendleton A.L."/>
            <person name="Shaikh M.A."/>
            <person name="Suttiyut T."/>
            <person name="Ogas R."/>
            <person name="Tomko P."/>
            <person name="Gavelis G."/>
            <person name="Widhalm J.R."/>
            <person name="Wisecaver J.H."/>
        </authorList>
    </citation>
    <scope>NUCLEOTIDE SEQUENCE</scope>
    <source>
        <strain evidence="1">ECLA1</strain>
    </source>
</reference>
<name>A0AAE1DDX0_9GAST</name>
<evidence type="ECO:0000313" key="2">
    <source>
        <dbReference type="Proteomes" id="UP001283361"/>
    </source>
</evidence>
<gene>
    <name evidence="1" type="ORF">RRG08_026305</name>
</gene>
<keyword evidence="2" id="KW-1185">Reference proteome</keyword>
<dbReference type="EMBL" id="JAWDGP010004277">
    <property type="protein sequence ID" value="KAK3765838.1"/>
    <property type="molecule type" value="Genomic_DNA"/>
</dbReference>